<evidence type="ECO:0000256" key="3">
    <source>
        <dbReference type="ARBA" id="ARBA00022833"/>
    </source>
</evidence>
<evidence type="ECO:0000313" key="8">
    <source>
        <dbReference type="EnsemblPlants" id="Pp3c7_4800V3.1"/>
    </source>
</evidence>
<dbReference type="InterPro" id="IPR047506">
    <property type="entry name" value="UBR7-like_UBR-box"/>
</dbReference>
<dbReference type="AlphaFoldDB" id="A0A2K1KAE8"/>
<proteinExistence type="predicted"/>
<evidence type="ECO:0000256" key="5">
    <source>
        <dbReference type="SAM" id="MobiDB-lite"/>
    </source>
</evidence>
<feature type="region of interest" description="Disordered" evidence="5">
    <location>
        <begin position="268"/>
        <end position="301"/>
    </location>
</feature>
<dbReference type="InterPro" id="IPR013083">
    <property type="entry name" value="Znf_RING/FYVE/PHD"/>
</dbReference>
<dbReference type="Gramene" id="Pp3c7_4800V3.2">
    <property type="protein sequence ID" value="Pp3c7_4800V3.2"/>
    <property type="gene ID" value="Pp3c7_4800"/>
</dbReference>
<keyword evidence="9" id="KW-1185">Reference proteome</keyword>
<feature type="zinc finger region" description="UBR-type" evidence="4">
    <location>
        <begin position="41"/>
        <end position="111"/>
    </location>
</feature>
<evidence type="ECO:0000313" key="7">
    <source>
        <dbReference type="EMBL" id="PNR50743.1"/>
    </source>
</evidence>
<dbReference type="EnsemblPlants" id="Pp3c7_4800V3.2">
    <property type="protein sequence ID" value="Pp3c7_4800V3.2"/>
    <property type="gene ID" value="Pp3c7_4800"/>
</dbReference>
<evidence type="ECO:0000259" key="6">
    <source>
        <dbReference type="PROSITE" id="PS51157"/>
    </source>
</evidence>
<keyword evidence="3" id="KW-0862">Zinc</keyword>
<reference evidence="8" key="3">
    <citation type="submission" date="2020-12" db="UniProtKB">
        <authorList>
            <consortium name="EnsemblPlants"/>
        </authorList>
    </citation>
    <scope>IDENTIFICATION</scope>
</reference>
<reference evidence="7 9" key="2">
    <citation type="journal article" date="2018" name="Plant J.">
        <title>The Physcomitrella patens chromosome-scale assembly reveals moss genome structure and evolution.</title>
        <authorList>
            <person name="Lang D."/>
            <person name="Ullrich K.K."/>
            <person name="Murat F."/>
            <person name="Fuchs J."/>
            <person name="Jenkins J."/>
            <person name="Haas F.B."/>
            <person name="Piednoel M."/>
            <person name="Gundlach H."/>
            <person name="Van Bel M."/>
            <person name="Meyberg R."/>
            <person name="Vives C."/>
            <person name="Morata J."/>
            <person name="Symeonidi A."/>
            <person name="Hiss M."/>
            <person name="Muchero W."/>
            <person name="Kamisugi Y."/>
            <person name="Saleh O."/>
            <person name="Blanc G."/>
            <person name="Decker E.L."/>
            <person name="van Gessel N."/>
            <person name="Grimwood J."/>
            <person name="Hayes R.D."/>
            <person name="Graham S.W."/>
            <person name="Gunter L.E."/>
            <person name="McDaniel S.F."/>
            <person name="Hoernstein S.N.W."/>
            <person name="Larsson A."/>
            <person name="Li F.W."/>
            <person name="Perroud P.F."/>
            <person name="Phillips J."/>
            <person name="Ranjan P."/>
            <person name="Rokshar D.S."/>
            <person name="Rothfels C.J."/>
            <person name="Schneider L."/>
            <person name="Shu S."/>
            <person name="Stevenson D.W."/>
            <person name="Thummler F."/>
            <person name="Tillich M."/>
            <person name="Villarreal Aguilar J.C."/>
            <person name="Widiez T."/>
            <person name="Wong G.K."/>
            <person name="Wymore A."/>
            <person name="Zhang Y."/>
            <person name="Zimmer A.D."/>
            <person name="Quatrano R.S."/>
            <person name="Mayer K.F.X."/>
            <person name="Goodstein D."/>
            <person name="Casacuberta J.M."/>
            <person name="Vandepoele K."/>
            <person name="Reski R."/>
            <person name="Cuming A.C."/>
            <person name="Tuskan G.A."/>
            <person name="Maumus F."/>
            <person name="Salse J."/>
            <person name="Schmutz J."/>
            <person name="Rensing S.A."/>
        </authorList>
    </citation>
    <scope>NUCLEOTIDE SEQUENCE [LARGE SCALE GENOMIC DNA]</scope>
    <source>
        <strain evidence="8 9">cv. Gransden 2004</strain>
    </source>
</reference>
<dbReference type="OMA" id="GAMVYNH"/>
<evidence type="ECO:0000256" key="1">
    <source>
        <dbReference type="ARBA" id="ARBA00022723"/>
    </source>
</evidence>
<dbReference type="RefSeq" id="XP_024380245.1">
    <property type="nucleotide sequence ID" value="XM_024524477.2"/>
</dbReference>
<reference evidence="7 9" key="1">
    <citation type="journal article" date="2008" name="Science">
        <title>The Physcomitrella genome reveals evolutionary insights into the conquest of land by plants.</title>
        <authorList>
            <person name="Rensing S."/>
            <person name="Lang D."/>
            <person name="Zimmer A."/>
            <person name="Terry A."/>
            <person name="Salamov A."/>
            <person name="Shapiro H."/>
            <person name="Nishiyama T."/>
            <person name="Perroud P.-F."/>
            <person name="Lindquist E."/>
            <person name="Kamisugi Y."/>
            <person name="Tanahashi T."/>
            <person name="Sakakibara K."/>
            <person name="Fujita T."/>
            <person name="Oishi K."/>
            <person name="Shin-I T."/>
            <person name="Kuroki Y."/>
            <person name="Toyoda A."/>
            <person name="Suzuki Y."/>
            <person name="Hashimoto A."/>
            <person name="Yamaguchi K."/>
            <person name="Sugano A."/>
            <person name="Kohara Y."/>
            <person name="Fujiyama A."/>
            <person name="Anterola A."/>
            <person name="Aoki S."/>
            <person name="Ashton N."/>
            <person name="Barbazuk W.B."/>
            <person name="Barker E."/>
            <person name="Bennetzen J."/>
            <person name="Bezanilla M."/>
            <person name="Blankenship R."/>
            <person name="Cho S.H."/>
            <person name="Dutcher S."/>
            <person name="Estelle M."/>
            <person name="Fawcett J.A."/>
            <person name="Gundlach H."/>
            <person name="Hanada K."/>
            <person name="Heyl A."/>
            <person name="Hicks K.A."/>
            <person name="Hugh J."/>
            <person name="Lohr M."/>
            <person name="Mayer K."/>
            <person name="Melkozernov A."/>
            <person name="Murata T."/>
            <person name="Nelson D."/>
            <person name="Pils B."/>
            <person name="Prigge M."/>
            <person name="Reiss B."/>
            <person name="Renner T."/>
            <person name="Rombauts S."/>
            <person name="Rushton P."/>
            <person name="Sanderfoot A."/>
            <person name="Schween G."/>
            <person name="Shiu S.-H."/>
            <person name="Stueber K."/>
            <person name="Theodoulou F.L."/>
            <person name="Tu H."/>
            <person name="Van de Peer Y."/>
            <person name="Verrier P.J."/>
            <person name="Waters E."/>
            <person name="Wood A."/>
            <person name="Yang L."/>
            <person name="Cove D."/>
            <person name="Cuming A."/>
            <person name="Hasebe M."/>
            <person name="Lucas S."/>
            <person name="Mishler D.B."/>
            <person name="Reski R."/>
            <person name="Grigoriev I."/>
            <person name="Quatrano R.S."/>
            <person name="Boore J.L."/>
        </authorList>
    </citation>
    <scope>NUCLEOTIDE SEQUENCE [LARGE SCALE GENOMIC DNA]</scope>
    <source>
        <strain evidence="8 9">cv. Gransden 2004</strain>
    </source>
</reference>
<dbReference type="SUPFAM" id="SSF57903">
    <property type="entry name" value="FYVE/PHD zinc finger"/>
    <property type="match status" value="1"/>
</dbReference>
<dbReference type="PaxDb" id="3218-PP1S207_67V6.1"/>
<dbReference type="CDD" id="cd19677">
    <property type="entry name" value="UBR-box_UBR7"/>
    <property type="match status" value="1"/>
</dbReference>
<dbReference type="InterPro" id="IPR001965">
    <property type="entry name" value="Znf_PHD"/>
</dbReference>
<accession>A0A2K1KAE8</accession>
<dbReference type="InterPro" id="IPR003126">
    <property type="entry name" value="Znf_UBR"/>
</dbReference>
<keyword evidence="1" id="KW-0479">Metal-binding</keyword>
<dbReference type="PROSITE" id="PS51157">
    <property type="entry name" value="ZF_UBR"/>
    <property type="match status" value="1"/>
</dbReference>
<dbReference type="InterPro" id="IPR040204">
    <property type="entry name" value="UBR7"/>
</dbReference>
<evidence type="ECO:0000256" key="2">
    <source>
        <dbReference type="ARBA" id="ARBA00022771"/>
    </source>
</evidence>
<dbReference type="EMBL" id="ABEU02000007">
    <property type="protein sequence ID" value="PNR50743.1"/>
    <property type="molecule type" value="Genomic_DNA"/>
</dbReference>
<organism evidence="7">
    <name type="scientific">Physcomitrium patens</name>
    <name type="common">Spreading-leaved earth moss</name>
    <name type="synonym">Physcomitrella patens</name>
    <dbReference type="NCBI Taxonomy" id="3218"/>
    <lineage>
        <taxon>Eukaryota</taxon>
        <taxon>Viridiplantae</taxon>
        <taxon>Streptophyta</taxon>
        <taxon>Embryophyta</taxon>
        <taxon>Bryophyta</taxon>
        <taxon>Bryophytina</taxon>
        <taxon>Bryopsida</taxon>
        <taxon>Funariidae</taxon>
        <taxon>Funariales</taxon>
        <taxon>Funariaceae</taxon>
        <taxon>Physcomitrium</taxon>
    </lineage>
</organism>
<dbReference type="SMART" id="SM00396">
    <property type="entry name" value="ZnF_UBR1"/>
    <property type="match status" value="1"/>
</dbReference>
<dbReference type="PANTHER" id="PTHR13513">
    <property type="entry name" value="E3 UBIQUITIN-PROTEIN LIGASE UBR7"/>
    <property type="match status" value="1"/>
</dbReference>
<evidence type="ECO:0000313" key="9">
    <source>
        <dbReference type="Proteomes" id="UP000006727"/>
    </source>
</evidence>
<dbReference type="GO" id="GO:0008270">
    <property type="term" value="F:zinc ion binding"/>
    <property type="evidence" value="ECO:0007669"/>
    <property type="project" value="UniProtKB-KW"/>
</dbReference>
<dbReference type="Pfam" id="PF02207">
    <property type="entry name" value="zf-UBR"/>
    <property type="match status" value="1"/>
</dbReference>
<dbReference type="GO" id="GO:0061630">
    <property type="term" value="F:ubiquitin protein ligase activity"/>
    <property type="evidence" value="ECO:0007669"/>
    <property type="project" value="InterPro"/>
</dbReference>
<name>A0A2K1KAE8_PHYPA</name>
<dbReference type="SMART" id="SM00249">
    <property type="entry name" value="PHD"/>
    <property type="match status" value="1"/>
</dbReference>
<dbReference type="Gene3D" id="3.30.40.10">
    <property type="entry name" value="Zinc/RING finger domain, C3HC4 (zinc finger)"/>
    <property type="match status" value="1"/>
</dbReference>
<dbReference type="EnsemblPlants" id="Pp3c7_4800V3.1">
    <property type="protein sequence ID" value="Pp3c7_4800V3.1"/>
    <property type="gene ID" value="Pp3c7_4800"/>
</dbReference>
<dbReference type="PANTHER" id="PTHR13513:SF9">
    <property type="entry name" value="E3 UBIQUITIN-PROTEIN LIGASE UBR7-RELATED"/>
    <property type="match status" value="1"/>
</dbReference>
<protein>
    <recommendedName>
        <fullName evidence="6">UBR-type domain-containing protein</fullName>
    </recommendedName>
</protein>
<dbReference type="STRING" id="3218.A0A2K1KAE8"/>
<sequence>MENGDADSIEDGNVATLSEYIDDIEAQELEADLVLGGDEGKECTYRQGYMKRQAVFACLTCKPDGGAGFCTACSLACHDGHEVVELWTRRHFRCDCGNSKYGEGICKLQANKDIENCENSYNQNYTGVYCTCHRVYPDPDPGSEALGEMLQCCICEDWFHERHLGLPPTLQFPRDDEGEPTFEEIICQACVPRCSFLSKYPEVLIQPIADEHVECVEVKEIKAGAEERITDVHESERHVNGSCSQNIKSEIACESSNGGAVHACKADLERREPVPESSNEGNAGDGPCKPDHDMSEPASDANGDHCCALKEGASSAALEPGRPVFLSKSWRSQLCRCSSCLLMYTERRINFLLDPEDTLQEYEACAKRKREESRDSVGSDFLKNLGHVQRIELLHGLNDMTAELKSFLTPFGETGKTVTSADIQDFFESLNSKRRRRN</sequence>
<dbReference type="GeneID" id="112284576"/>
<dbReference type="Gramene" id="Pp3c7_4800V3.1">
    <property type="protein sequence ID" value="Pp3c7_4800V3.1"/>
    <property type="gene ID" value="Pp3c7_4800"/>
</dbReference>
<dbReference type="CDD" id="cd15542">
    <property type="entry name" value="PHD_UBR7"/>
    <property type="match status" value="1"/>
</dbReference>
<feature type="domain" description="UBR-type" evidence="6">
    <location>
        <begin position="41"/>
        <end position="111"/>
    </location>
</feature>
<dbReference type="OrthoDB" id="10262564at2759"/>
<dbReference type="Proteomes" id="UP000006727">
    <property type="component" value="Chromosome 7"/>
</dbReference>
<dbReference type="InterPro" id="IPR011011">
    <property type="entry name" value="Znf_FYVE_PHD"/>
</dbReference>
<evidence type="ECO:0000256" key="4">
    <source>
        <dbReference type="PROSITE-ProRule" id="PRU00508"/>
    </source>
</evidence>
<keyword evidence="2" id="KW-0863">Zinc-finger</keyword>
<gene>
    <name evidence="8" type="primary">LOC112284576</name>
    <name evidence="7" type="ORF">PHYPA_009929</name>
</gene>